<dbReference type="InterPro" id="IPR011711">
    <property type="entry name" value="GntR_C"/>
</dbReference>
<keyword evidence="3" id="KW-0804">Transcription</keyword>
<dbReference type="Proteomes" id="UP000324479">
    <property type="component" value="Unassembled WGS sequence"/>
</dbReference>
<reference evidence="5 6" key="1">
    <citation type="submission" date="2019-08" db="EMBL/GenBank/DDBJ databases">
        <authorList>
            <person name="Dhanesh K."/>
            <person name="Kumar G."/>
            <person name="Sasikala C."/>
            <person name="Venkata Ramana C."/>
        </authorList>
    </citation>
    <scope>NUCLEOTIDE SEQUENCE [LARGE SCALE GENOMIC DNA]</scope>
    <source>
        <strain evidence="5 6">JC645</strain>
    </source>
</reference>
<dbReference type="SUPFAM" id="SSF46785">
    <property type="entry name" value="Winged helix' DNA-binding domain"/>
    <property type="match status" value="1"/>
</dbReference>
<gene>
    <name evidence="5" type="ORF">FYK55_20265</name>
</gene>
<dbReference type="InterPro" id="IPR000524">
    <property type="entry name" value="Tscrpt_reg_HTH_GntR"/>
</dbReference>
<keyword evidence="6" id="KW-1185">Reference proteome</keyword>
<dbReference type="GO" id="GO:0003700">
    <property type="term" value="F:DNA-binding transcription factor activity"/>
    <property type="evidence" value="ECO:0007669"/>
    <property type="project" value="InterPro"/>
</dbReference>
<keyword evidence="2" id="KW-0238">DNA-binding</keyword>
<evidence type="ECO:0000256" key="1">
    <source>
        <dbReference type="ARBA" id="ARBA00023015"/>
    </source>
</evidence>
<dbReference type="EMBL" id="VWOX01000012">
    <property type="protein sequence ID" value="KAA5540725.1"/>
    <property type="molecule type" value="Genomic_DNA"/>
</dbReference>
<evidence type="ECO:0000259" key="4">
    <source>
        <dbReference type="PROSITE" id="PS50949"/>
    </source>
</evidence>
<dbReference type="PANTHER" id="PTHR43537:SF45">
    <property type="entry name" value="GNTR FAMILY REGULATORY PROTEIN"/>
    <property type="match status" value="1"/>
</dbReference>
<dbReference type="InterPro" id="IPR036390">
    <property type="entry name" value="WH_DNA-bd_sf"/>
</dbReference>
<keyword evidence="1" id="KW-0805">Transcription regulation</keyword>
<evidence type="ECO:0000313" key="5">
    <source>
        <dbReference type="EMBL" id="KAA5540725.1"/>
    </source>
</evidence>
<dbReference type="Pfam" id="PF07729">
    <property type="entry name" value="FCD"/>
    <property type="match status" value="1"/>
</dbReference>
<dbReference type="InterPro" id="IPR008920">
    <property type="entry name" value="TF_FadR/GntR_C"/>
</dbReference>
<feature type="domain" description="HTH gntR-type" evidence="4">
    <location>
        <begin position="11"/>
        <end position="78"/>
    </location>
</feature>
<evidence type="ECO:0000313" key="6">
    <source>
        <dbReference type="Proteomes" id="UP000324479"/>
    </source>
</evidence>
<evidence type="ECO:0000256" key="2">
    <source>
        <dbReference type="ARBA" id="ARBA00023125"/>
    </source>
</evidence>
<dbReference type="GO" id="GO:0003677">
    <property type="term" value="F:DNA binding"/>
    <property type="evidence" value="ECO:0007669"/>
    <property type="project" value="UniProtKB-KW"/>
</dbReference>
<dbReference type="InterPro" id="IPR036388">
    <property type="entry name" value="WH-like_DNA-bd_sf"/>
</dbReference>
<dbReference type="PRINTS" id="PR00035">
    <property type="entry name" value="HTHGNTR"/>
</dbReference>
<dbReference type="PANTHER" id="PTHR43537">
    <property type="entry name" value="TRANSCRIPTIONAL REGULATOR, GNTR FAMILY"/>
    <property type="match status" value="1"/>
</dbReference>
<dbReference type="SMART" id="SM00895">
    <property type="entry name" value="FCD"/>
    <property type="match status" value="1"/>
</dbReference>
<accession>A0A5M6D6B4</accession>
<dbReference type="Gene3D" id="1.10.10.10">
    <property type="entry name" value="Winged helix-like DNA-binding domain superfamily/Winged helix DNA-binding domain"/>
    <property type="match status" value="1"/>
</dbReference>
<organism evidence="5 6">
    <name type="scientific">Roseiconus nitratireducens</name>
    <dbReference type="NCBI Taxonomy" id="2605748"/>
    <lineage>
        <taxon>Bacteria</taxon>
        <taxon>Pseudomonadati</taxon>
        <taxon>Planctomycetota</taxon>
        <taxon>Planctomycetia</taxon>
        <taxon>Pirellulales</taxon>
        <taxon>Pirellulaceae</taxon>
        <taxon>Roseiconus</taxon>
    </lineage>
</organism>
<dbReference type="Pfam" id="PF00392">
    <property type="entry name" value="GntR"/>
    <property type="match status" value="1"/>
</dbReference>
<protein>
    <submittedName>
        <fullName evidence="5">GntR family transcriptional regulator</fullName>
    </submittedName>
</protein>
<name>A0A5M6D6B4_9BACT</name>
<dbReference type="PROSITE" id="PS50949">
    <property type="entry name" value="HTH_GNTR"/>
    <property type="match status" value="1"/>
</dbReference>
<dbReference type="AlphaFoldDB" id="A0A5M6D6B4"/>
<dbReference type="SMART" id="SM00345">
    <property type="entry name" value="HTH_GNTR"/>
    <property type="match status" value="1"/>
</dbReference>
<dbReference type="CDD" id="cd07377">
    <property type="entry name" value="WHTH_GntR"/>
    <property type="match status" value="1"/>
</dbReference>
<comment type="caution">
    <text evidence="5">The sequence shown here is derived from an EMBL/GenBank/DDBJ whole genome shotgun (WGS) entry which is preliminary data.</text>
</comment>
<dbReference type="SUPFAM" id="SSF48008">
    <property type="entry name" value="GntR ligand-binding domain-like"/>
    <property type="match status" value="1"/>
</dbReference>
<evidence type="ECO:0000256" key="3">
    <source>
        <dbReference type="ARBA" id="ARBA00023163"/>
    </source>
</evidence>
<dbReference type="Gene3D" id="1.20.120.530">
    <property type="entry name" value="GntR ligand-binding domain-like"/>
    <property type="match status" value="1"/>
</dbReference>
<sequence>MPTAQPAINEKRLSESVYEQLIQMIVSGELESGQAVSESELSRRLDVSRTPIHEAVGQLVKDGLVIQERNRRPVVAAFSTDDIFDVYEMRRILESEAAAKAASRIDKLTLAQLDDAAKKFKSAKGKPAILRRWVEFDDQFHTAIAAACGSSRLESDIQRYRLLHRVFNRTHDDPSVLEQAYDEHALILKALKKRDELAARKAMNDHIAEWQRFFVKHLA</sequence>
<proteinExistence type="predicted"/>